<dbReference type="CDD" id="cd06342">
    <property type="entry name" value="PBP1_ABC_LIVBP-like"/>
    <property type="match status" value="1"/>
</dbReference>
<sequence>MRKKNTAGVATAIWTISAALGLIAVPAIAKDVVKIAFIGPLTGGVSSIGLGGRNSADLAVRVRNADPKSKYTYQLVVQDDECKPNVGVQVATKVAADNSIIAGVTHFCSAVAMGTVGVYNRFGMPAVVWGAVLPDITYGNNFKEIHRINGTMVNQSEVSAKFMTGLGYKKWAIIHDTTDYGKGHNKYFSENLKKDGGTVVATFGVTADQQDFSSELTKIRELKPDVVYFGGLTPLGVRIRTQMEKLGIKAEFQGTSGIKSDAYIQGMSKELAEGSVAFLEGAPWEKLPGGLAFTAKYQQQKFGEPPEAYGPFAYAAANLIMDAIEKVGPDRKKVRDVLNATKDVDTIIGKVTFDDHRQNIVPLVTKYVVEDGKWAIWEDSSYGKGTRKLPGL</sequence>
<keyword evidence="3" id="KW-0732">Signal</keyword>
<dbReference type="Gene3D" id="3.40.50.2300">
    <property type="match status" value="2"/>
</dbReference>
<dbReference type="InterPro" id="IPR028081">
    <property type="entry name" value="Leu-bd"/>
</dbReference>
<reference evidence="7" key="1">
    <citation type="journal article" date="2019" name="Int. J. Syst. Evol. Microbiol.">
        <title>The Global Catalogue of Microorganisms (GCM) 10K type strain sequencing project: providing services to taxonomists for standard genome sequencing and annotation.</title>
        <authorList>
            <consortium name="The Broad Institute Genomics Platform"/>
            <consortium name="The Broad Institute Genome Sequencing Center for Infectious Disease"/>
            <person name="Wu L."/>
            <person name="Ma J."/>
        </authorList>
    </citation>
    <scope>NUCLEOTIDE SEQUENCE [LARGE SCALE GENOMIC DNA]</scope>
    <source>
        <strain evidence="7">JCM 16673</strain>
    </source>
</reference>
<proteinExistence type="inferred from homology"/>
<keyword evidence="4" id="KW-0029">Amino-acid transport</keyword>
<dbReference type="PANTHER" id="PTHR47151">
    <property type="entry name" value="LEU/ILE/VAL-BINDING ABC TRANSPORTER SUBUNIT"/>
    <property type="match status" value="1"/>
</dbReference>
<keyword evidence="7" id="KW-1185">Reference proteome</keyword>
<evidence type="ECO:0000259" key="5">
    <source>
        <dbReference type="Pfam" id="PF13458"/>
    </source>
</evidence>
<dbReference type="Proteomes" id="UP001501353">
    <property type="component" value="Unassembled WGS sequence"/>
</dbReference>
<evidence type="ECO:0000256" key="3">
    <source>
        <dbReference type="ARBA" id="ARBA00022729"/>
    </source>
</evidence>
<comment type="similarity">
    <text evidence="1">Belongs to the leucine-binding protein family.</text>
</comment>
<keyword evidence="2" id="KW-0813">Transport</keyword>
<gene>
    <name evidence="6" type="ORF">GCM10022212_05780</name>
</gene>
<dbReference type="PANTHER" id="PTHR47151:SF2">
    <property type="entry name" value="AMINO ACID BINDING PROTEIN"/>
    <property type="match status" value="1"/>
</dbReference>
<evidence type="ECO:0000256" key="2">
    <source>
        <dbReference type="ARBA" id="ARBA00022448"/>
    </source>
</evidence>
<dbReference type="InterPro" id="IPR028082">
    <property type="entry name" value="Peripla_BP_I"/>
</dbReference>
<feature type="domain" description="Leucine-binding protein" evidence="5">
    <location>
        <begin position="33"/>
        <end position="357"/>
    </location>
</feature>
<dbReference type="EMBL" id="BAAAZE010000005">
    <property type="protein sequence ID" value="GAA4014319.1"/>
    <property type="molecule type" value="Genomic_DNA"/>
</dbReference>
<organism evidence="6 7">
    <name type="scientific">Actimicrobium antarcticum</name>
    <dbReference type="NCBI Taxonomy" id="1051899"/>
    <lineage>
        <taxon>Bacteria</taxon>
        <taxon>Pseudomonadati</taxon>
        <taxon>Pseudomonadota</taxon>
        <taxon>Betaproteobacteria</taxon>
        <taxon>Burkholderiales</taxon>
        <taxon>Oxalobacteraceae</taxon>
        <taxon>Actimicrobium</taxon>
    </lineage>
</organism>
<accession>A0ABP7SPD2</accession>
<dbReference type="PRINTS" id="PR00337">
    <property type="entry name" value="LEUILEVALBP"/>
</dbReference>
<evidence type="ECO:0000256" key="1">
    <source>
        <dbReference type="ARBA" id="ARBA00010062"/>
    </source>
</evidence>
<protein>
    <submittedName>
        <fullName evidence="6">Branched-chain amino acid ABC transporter substrate-binding protein</fullName>
    </submittedName>
</protein>
<dbReference type="InterPro" id="IPR000709">
    <property type="entry name" value="Leu_Ile_Val-bd"/>
</dbReference>
<comment type="caution">
    <text evidence="6">The sequence shown here is derived from an EMBL/GenBank/DDBJ whole genome shotgun (WGS) entry which is preliminary data.</text>
</comment>
<name>A0ABP7SPD2_9BURK</name>
<dbReference type="Pfam" id="PF13458">
    <property type="entry name" value="Peripla_BP_6"/>
    <property type="match status" value="1"/>
</dbReference>
<evidence type="ECO:0000313" key="6">
    <source>
        <dbReference type="EMBL" id="GAA4014319.1"/>
    </source>
</evidence>
<dbReference type="RefSeq" id="WP_344761724.1">
    <property type="nucleotide sequence ID" value="NZ_BAAAZE010000005.1"/>
</dbReference>
<evidence type="ECO:0000313" key="7">
    <source>
        <dbReference type="Proteomes" id="UP001501353"/>
    </source>
</evidence>
<dbReference type="SUPFAM" id="SSF53822">
    <property type="entry name" value="Periplasmic binding protein-like I"/>
    <property type="match status" value="1"/>
</dbReference>
<evidence type="ECO:0000256" key="4">
    <source>
        <dbReference type="ARBA" id="ARBA00022970"/>
    </source>
</evidence>